<dbReference type="InterPro" id="IPR001107">
    <property type="entry name" value="Band_7"/>
</dbReference>
<comment type="similarity">
    <text evidence="2">Belongs to the band 7/mec-2 family.</text>
</comment>
<dbReference type="EMBL" id="JBCHKQ010000001">
    <property type="protein sequence ID" value="MEM5947145.1"/>
    <property type="molecule type" value="Genomic_DNA"/>
</dbReference>
<evidence type="ECO:0000256" key="3">
    <source>
        <dbReference type="SAM" id="Phobius"/>
    </source>
</evidence>
<reference evidence="5 6" key="1">
    <citation type="submission" date="2024-03" db="EMBL/GenBank/DDBJ databases">
        <title>Ignisphaera cupida sp. nov., a hyperthermophilic hydrolytic archaeon from a hot spring of Kamchatka, and proposal of Ignisphaeraceae fam. nov.</title>
        <authorList>
            <person name="Podosokorskaya O.A."/>
            <person name="Elcheninov A.G."/>
            <person name="Maltseva A.I."/>
            <person name="Zayulina K.S."/>
            <person name="Novikov A."/>
            <person name="Merkel A.Y."/>
        </authorList>
    </citation>
    <scope>NUCLEOTIDE SEQUENCE [LARGE SCALE GENOMIC DNA]</scope>
    <source>
        <strain evidence="5 6">38H-sp</strain>
    </source>
</reference>
<evidence type="ECO:0000256" key="1">
    <source>
        <dbReference type="ARBA" id="ARBA00004167"/>
    </source>
</evidence>
<dbReference type="PRINTS" id="PR00721">
    <property type="entry name" value="STOMATIN"/>
</dbReference>
<accession>A0ABU9U909</accession>
<evidence type="ECO:0000256" key="2">
    <source>
        <dbReference type="ARBA" id="ARBA00008164"/>
    </source>
</evidence>
<keyword evidence="3" id="KW-0472">Membrane</keyword>
<evidence type="ECO:0000313" key="6">
    <source>
        <dbReference type="Proteomes" id="UP001466331"/>
    </source>
</evidence>
<dbReference type="Proteomes" id="UP001466331">
    <property type="component" value="Unassembled WGS sequence"/>
</dbReference>
<dbReference type="InterPro" id="IPR036013">
    <property type="entry name" value="Band_7/SPFH_dom_sf"/>
</dbReference>
<feature type="domain" description="Band 7" evidence="4">
    <location>
        <begin position="26"/>
        <end position="184"/>
    </location>
</feature>
<dbReference type="InterPro" id="IPR050710">
    <property type="entry name" value="Band7/mec-2_domain"/>
</dbReference>
<dbReference type="PANTHER" id="PTHR43327">
    <property type="entry name" value="STOMATIN-LIKE PROTEIN 2, MITOCHONDRIAL"/>
    <property type="match status" value="1"/>
</dbReference>
<dbReference type="Gene3D" id="3.30.479.30">
    <property type="entry name" value="Band 7 domain"/>
    <property type="match status" value="1"/>
</dbReference>
<keyword evidence="3" id="KW-0812">Transmembrane</keyword>
<sequence length="308" mass="34482">MGEFILIPIFVVLGIIAFIFIIQIFRSIRIVPAQTVLIVERLGKYSKTLEAGFHILVPFIDVVRYQHSLKEQAIDVPRQTAITKDNVKIEIDGVLYFKVVDPVKASYGITNYAYATVQLAQTTMRSAIGLLNLDKTFEERDNLNAQILKEISDATEPWGVQIIRYEIQNINVPPTILNAMEYQMKAEREKRARIEKSLGEMESSINYSQGYMQKLIQDSEGEKQSFINKADGKAAEIRALGKATAESIRSLAKAVSSSAGEDAVMLQISQEYLNTLESIGKDDTSIILPLDISDVDKVLSNLNKYIKG</sequence>
<organism evidence="5 6">
    <name type="scientific">Rarispira pelagica</name>
    <dbReference type="NCBI Taxonomy" id="3141764"/>
    <lineage>
        <taxon>Bacteria</taxon>
        <taxon>Pseudomonadati</taxon>
        <taxon>Spirochaetota</taxon>
        <taxon>Spirochaetia</taxon>
        <taxon>Winmispirales</taxon>
        <taxon>Winmispiraceae</taxon>
        <taxon>Rarispira</taxon>
    </lineage>
</organism>
<evidence type="ECO:0000313" key="5">
    <source>
        <dbReference type="EMBL" id="MEM5947145.1"/>
    </source>
</evidence>
<keyword evidence="6" id="KW-1185">Reference proteome</keyword>
<dbReference type="RefSeq" id="WP_420068597.1">
    <property type="nucleotide sequence ID" value="NZ_JBCHKQ010000001.1"/>
</dbReference>
<dbReference type="SMART" id="SM00244">
    <property type="entry name" value="PHB"/>
    <property type="match status" value="1"/>
</dbReference>
<dbReference type="SUPFAM" id="SSF117892">
    <property type="entry name" value="Band 7/SPFH domain"/>
    <property type="match status" value="1"/>
</dbReference>
<comment type="caution">
    <text evidence="5">The sequence shown here is derived from an EMBL/GenBank/DDBJ whole genome shotgun (WGS) entry which is preliminary data.</text>
</comment>
<dbReference type="Pfam" id="PF16200">
    <property type="entry name" value="Band_7_C"/>
    <property type="match status" value="1"/>
</dbReference>
<dbReference type="InterPro" id="IPR032435">
    <property type="entry name" value="STML2-like_C"/>
</dbReference>
<gene>
    <name evidence="5" type="ORF">WKV44_01155</name>
</gene>
<dbReference type="CDD" id="cd08829">
    <property type="entry name" value="SPFH_paraslipin"/>
    <property type="match status" value="1"/>
</dbReference>
<proteinExistence type="inferred from homology"/>
<dbReference type="InterPro" id="IPR001972">
    <property type="entry name" value="Stomatin_HflK_fam"/>
</dbReference>
<dbReference type="PANTHER" id="PTHR43327:SF10">
    <property type="entry name" value="STOMATIN-LIKE PROTEIN 2, MITOCHONDRIAL"/>
    <property type="match status" value="1"/>
</dbReference>
<evidence type="ECO:0000259" key="4">
    <source>
        <dbReference type="SMART" id="SM00244"/>
    </source>
</evidence>
<keyword evidence="3" id="KW-1133">Transmembrane helix</keyword>
<name>A0ABU9U909_9SPIR</name>
<feature type="transmembrane region" description="Helical" evidence="3">
    <location>
        <begin position="6"/>
        <end position="25"/>
    </location>
</feature>
<comment type="subcellular location">
    <subcellularLocation>
        <location evidence="1">Membrane</location>
        <topology evidence="1">Single-pass membrane protein</topology>
    </subcellularLocation>
</comment>
<dbReference type="Pfam" id="PF01145">
    <property type="entry name" value="Band_7"/>
    <property type="match status" value="1"/>
</dbReference>
<protein>
    <submittedName>
        <fullName evidence="5">Stomatin-like protein</fullName>
    </submittedName>
</protein>